<keyword evidence="1" id="KW-0732">Signal</keyword>
<evidence type="ECO:0000313" key="8">
    <source>
        <dbReference type="EMBL" id="TRY14849.1"/>
    </source>
</evidence>
<evidence type="ECO:0000256" key="4">
    <source>
        <dbReference type="ARBA" id="ARBA00023136"/>
    </source>
</evidence>
<evidence type="ECO:0000256" key="7">
    <source>
        <dbReference type="ARBA" id="ARBA00023288"/>
    </source>
</evidence>
<evidence type="ECO:0000256" key="5">
    <source>
        <dbReference type="ARBA" id="ARBA00023139"/>
    </source>
</evidence>
<reference evidence="9" key="1">
    <citation type="submission" date="2019-07" db="EMBL/GenBank/DDBJ databases">
        <title>Shewanella sp. YLB-08 draft genomic sequence.</title>
        <authorList>
            <person name="Yu L."/>
        </authorList>
    </citation>
    <scope>NUCLEOTIDE SEQUENCE [LARGE SCALE GENOMIC DNA]</scope>
    <source>
        <strain evidence="9">JCM 20706</strain>
    </source>
</reference>
<dbReference type="PROSITE" id="PS51257">
    <property type="entry name" value="PROKAR_LIPOPROTEIN"/>
    <property type="match status" value="1"/>
</dbReference>
<keyword evidence="4" id="KW-0472">Membrane</keyword>
<keyword evidence="5" id="KW-0564">Palmitate</keyword>
<dbReference type="GO" id="GO:0009252">
    <property type="term" value="P:peptidoglycan biosynthetic process"/>
    <property type="evidence" value="ECO:0007669"/>
    <property type="project" value="UniProtKB-KW"/>
</dbReference>
<evidence type="ECO:0000256" key="6">
    <source>
        <dbReference type="ARBA" id="ARBA00023237"/>
    </source>
</evidence>
<dbReference type="OrthoDB" id="6708821at2"/>
<dbReference type="Proteomes" id="UP000318126">
    <property type="component" value="Unassembled WGS sequence"/>
</dbReference>
<dbReference type="CDD" id="cd06339">
    <property type="entry name" value="PBP1_YraM_LppC_lipoprotein-like"/>
    <property type="match status" value="1"/>
</dbReference>
<organism evidence="8 9">
    <name type="scientific">Shewanella hanedai</name>
    <name type="common">Alteromonas hanedai</name>
    <dbReference type="NCBI Taxonomy" id="25"/>
    <lineage>
        <taxon>Bacteria</taxon>
        <taxon>Pseudomonadati</taxon>
        <taxon>Pseudomonadota</taxon>
        <taxon>Gammaproteobacteria</taxon>
        <taxon>Alteromonadales</taxon>
        <taxon>Shewanellaceae</taxon>
        <taxon>Shewanella</taxon>
    </lineage>
</organism>
<keyword evidence="7" id="KW-0449">Lipoprotein</keyword>
<evidence type="ECO:0000256" key="3">
    <source>
        <dbReference type="ARBA" id="ARBA00022984"/>
    </source>
</evidence>
<dbReference type="Pfam" id="PF04348">
    <property type="entry name" value="LppC"/>
    <property type="match status" value="2"/>
</dbReference>
<sequence length="634" mass="70520">MLKRLNTTKLISIGVLTTVLFGCGTTPAPEKPKQTQVSLVSASLQPADYLTQAANADSTEQRTRYLLLAAHAFINEGDASAATKTLKSVENDLGQNTELLAEHKYLKARVLELTSTYDDALRELNYPAQWKLADWQMVAYYQFKARLYQATKQPIEQARQLSLLSAYLPMAEASEVNDKIWRILQPMHEQTLLNFSQDTSTPIFAGWLQLAYIAKHYAINPSELVQHLGNWQHENPTHPGAIKLPTDLEKALNTKPYQPKNIAVLLPLSGKRASVASTVKQGIMSRYLSNPDSNVSINFFDTAKGAKIAYEQAMSAGAEFIIGPLFQSEVEQLQQPTLAAETPEPLNAGLVTEGIEIPVSIEPGYIPNQVPQLYLNHVDEFTPNDETFYFALSPANEASDAADKLFADGIVNPLILASNNSIGKRMAESFNAKWTELTQKPAEVHLYDPGDKMKVTVQKSLGVIDSKERIARIKALIGNKVEADFRSRRDIDAIYMISGNHDLPLLKPFIDVNFSVFAEPVPLYASSRSRVEDSSRNTALELNNLNISDIPWLLTDSPEAKLVESLWPTWSYGQKRLYIMGYDALELVGKLAQMRALPGYQFSGRSGMLSVSPDGTVNRQLSWGRYQRGSLRPQ</sequence>
<dbReference type="Gene3D" id="1.25.40.10">
    <property type="entry name" value="Tetratricopeptide repeat domain"/>
    <property type="match status" value="1"/>
</dbReference>
<dbReference type="Gene3D" id="3.40.50.2300">
    <property type="match status" value="2"/>
</dbReference>
<comment type="caution">
    <text evidence="8">The sequence shown here is derived from an EMBL/GenBank/DDBJ whole genome shotgun (WGS) entry which is preliminary data.</text>
</comment>
<dbReference type="PANTHER" id="PTHR38038">
    <property type="entry name" value="PENICILLIN-BINDING PROTEIN ACTIVATOR LPOA"/>
    <property type="match status" value="1"/>
</dbReference>
<dbReference type="EMBL" id="VKGK01000007">
    <property type="protein sequence ID" value="TRY14849.1"/>
    <property type="molecule type" value="Genomic_DNA"/>
</dbReference>
<evidence type="ECO:0000256" key="2">
    <source>
        <dbReference type="ARBA" id="ARBA00022960"/>
    </source>
</evidence>
<keyword evidence="3" id="KW-0573">Peptidoglycan synthesis</keyword>
<keyword evidence="6" id="KW-0998">Cell outer membrane</keyword>
<keyword evidence="9" id="KW-1185">Reference proteome</keyword>
<accession>A0A553JQW5</accession>
<evidence type="ECO:0000256" key="1">
    <source>
        <dbReference type="ARBA" id="ARBA00022729"/>
    </source>
</evidence>
<dbReference type="RefSeq" id="WP_143563956.1">
    <property type="nucleotide sequence ID" value="NZ_BMPL01000020.1"/>
</dbReference>
<dbReference type="GO" id="GO:0031241">
    <property type="term" value="C:periplasmic side of cell outer membrane"/>
    <property type="evidence" value="ECO:0007669"/>
    <property type="project" value="TreeGrafter"/>
</dbReference>
<gene>
    <name evidence="8" type="ORF">FN961_07600</name>
</gene>
<dbReference type="InterPro" id="IPR007443">
    <property type="entry name" value="LpoA"/>
</dbReference>
<dbReference type="SUPFAM" id="SSF53822">
    <property type="entry name" value="Periplasmic binding protein-like I"/>
    <property type="match status" value="1"/>
</dbReference>
<dbReference type="Gene3D" id="1.25.40.650">
    <property type="match status" value="1"/>
</dbReference>
<protein>
    <submittedName>
        <fullName evidence="8">Penicillin-binding protein activator</fullName>
    </submittedName>
</protein>
<dbReference type="PANTHER" id="PTHR38038:SF1">
    <property type="entry name" value="PENICILLIN-BINDING PROTEIN ACTIVATOR LPOA"/>
    <property type="match status" value="1"/>
</dbReference>
<dbReference type="InterPro" id="IPR028082">
    <property type="entry name" value="Peripla_BP_I"/>
</dbReference>
<proteinExistence type="predicted"/>
<dbReference type="GO" id="GO:0030234">
    <property type="term" value="F:enzyme regulator activity"/>
    <property type="evidence" value="ECO:0007669"/>
    <property type="project" value="TreeGrafter"/>
</dbReference>
<dbReference type="InterPro" id="IPR011990">
    <property type="entry name" value="TPR-like_helical_dom_sf"/>
</dbReference>
<name>A0A553JQW5_SHEHA</name>
<evidence type="ECO:0000313" key="9">
    <source>
        <dbReference type="Proteomes" id="UP000318126"/>
    </source>
</evidence>
<keyword evidence="2" id="KW-0133">Cell shape</keyword>
<dbReference type="AlphaFoldDB" id="A0A553JQW5"/>
<dbReference type="GO" id="GO:0008360">
    <property type="term" value="P:regulation of cell shape"/>
    <property type="evidence" value="ECO:0007669"/>
    <property type="project" value="UniProtKB-KW"/>
</dbReference>